<protein>
    <submittedName>
        <fullName evidence="1">Uncharacterized protein</fullName>
    </submittedName>
</protein>
<proteinExistence type="predicted"/>
<dbReference type="Proteomes" id="UP000198287">
    <property type="component" value="Unassembled WGS sequence"/>
</dbReference>
<accession>A0A226E9H9</accession>
<reference evidence="1 2" key="1">
    <citation type="submission" date="2015-12" db="EMBL/GenBank/DDBJ databases">
        <title>The genome of Folsomia candida.</title>
        <authorList>
            <person name="Faddeeva A."/>
            <person name="Derks M.F."/>
            <person name="Anvar Y."/>
            <person name="Smit S."/>
            <person name="Van Straalen N."/>
            <person name="Roelofs D."/>
        </authorList>
    </citation>
    <scope>NUCLEOTIDE SEQUENCE [LARGE SCALE GENOMIC DNA]</scope>
    <source>
        <strain evidence="1 2">VU population</strain>
        <tissue evidence="1">Whole body</tissue>
    </source>
</reference>
<gene>
    <name evidence="1" type="ORF">Fcan01_11655</name>
</gene>
<keyword evidence="2" id="KW-1185">Reference proteome</keyword>
<name>A0A226E9H9_FOLCA</name>
<organism evidence="1 2">
    <name type="scientific">Folsomia candida</name>
    <name type="common">Springtail</name>
    <dbReference type="NCBI Taxonomy" id="158441"/>
    <lineage>
        <taxon>Eukaryota</taxon>
        <taxon>Metazoa</taxon>
        <taxon>Ecdysozoa</taxon>
        <taxon>Arthropoda</taxon>
        <taxon>Hexapoda</taxon>
        <taxon>Collembola</taxon>
        <taxon>Entomobryomorpha</taxon>
        <taxon>Isotomoidea</taxon>
        <taxon>Isotomidae</taxon>
        <taxon>Proisotominae</taxon>
        <taxon>Folsomia</taxon>
    </lineage>
</organism>
<comment type="caution">
    <text evidence="1">The sequence shown here is derived from an EMBL/GenBank/DDBJ whole genome shotgun (WGS) entry which is preliminary data.</text>
</comment>
<dbReference type="EMBL" id="LNIX01000005">
    <property type="protein sequence ID" value="OXA54215.1"/>
    <property type="molecule type" value="Genomic_DNA"/>
</dbReference>
<sequence length="432" mass="47674">MTCTVQILVKVIKGTKYFRGVPVSDGEHGKYFIVLDNPIGIQAEICNRDGYREDCTGFAENCPDGYTREFYEEPHAVVQCLCVKGLTPQEYRDYLDCKCRHAVSSCHPDGGFGARYQCGIAWRDCSDQAKAGLCKGDLASSKWKGYCCDDLIGNCATKVDKLSGNQTVPKSSQDIVTLCGKHTTECLSNIQISDLYCPRLTATCLRSVENATKGGQLFTSRDNVTQLCGAEAVKCLPDYRIKNIYCPALVSKCTKLIQNSSESVVRNELDVPKLCGEDITTCLSSGEIRNFVCSSRLDKCEKMIEKATFAGSRLNQTGQIEQVCGIGISGCLDEEAREKLLCRHLLVRCKLTLVGVITIDYLIVANDRDKVCGKNVPETVSCIEKKIFGSTLVPRVPPILGDTVGLDSWSQPYDVFEDNHNLTWVTTESEVF</sequence>
<evidence type="ECO:0000313" key="1">
    <source>
        <dbReference type="EMBL" id="OXA54215.1"/>
    </source>
</evidence>
<evidence type="ECO:0000313" key="2">
    <source>
        <dbReference type="Proteomes" id="UP000198287"/>
    </source>
</evidence>
<dbReference type="AlphaFoldDB" id="A0A226E9H9"/>